<dbReference type="InterPro" id="IPR001048">
    <property type="entry name" value="Asp/Glu/Uridylate_kinase"/>
</dbReference>
<dbReference type="Gene3D" id="3.40.1160.10">
    <property type="entry name" value="Acetylglutamate kinase-like"/>
    <property type="match status" value="1"/>
</dbReference>
<evidence type="ECO:0000313" key="9">
    <source>
        <dbReference type="EMBL" id="KKM98277.1"/>
    </source>
</evidence>
<evidence type="ECO:0000256" key="5">
    <source>
        <dbReference type="ARBA" id="ARBA00022777"/>
    </source>
</evidence>
<dbReference type="SUPFAM" id="SSF55021">
    <property type="entry name" value="ACT-like"/>
    <property type="match status" value="2"/>
</dbReference>
<dbReference type="InterPro" id="IPR045865">
    <property type="entry name" value="ACT-like_dom_sf"/>
</dbReference>
<evidence type="ECO:0000256" key="3">
    <source>
        <dbReference type="ARBA" id="ARBA00022679"/>
    </source>
</evidence>
<accession>A0A0F9PYS0</accession>
<dbReference type="InterPro" id="IPR005260">
    <property type="entry name" value="Asp_kin_monofn"/>
</dbReference>
<dbReference type="Gene3D" id="3.30.2130.10">
    <property type="entry name" value="VC0802-like"/>
    <property type="match status" value="1"/>
</dbReference>
<gene>
    <name evidence="9" type="ORF">LCGC14_1159610</name>
</gene>
<dbReference type="GO" id="GO:0009089">
    <property type="term" value="P:lysine biosynthetic process via diaminopimelate"/>
    <property type="evidence" value="ECO:0007669"/>
    <property type="project" value="InterPro"/>
</dbReference>
<comment type="caution">
    <text evidence="9">The sequence shown here is derived from an EMBL/GenBank/DDBJ whole genome shotgun (WGS) entry which is preliminary data.</text>
</comment>
<evidence type="ECO:0000256" key="4">
    <source>
        <dbReference type="ARBA" id="ARBA00022741"/>
    </source>
</evidence>
<dbReference type="PROSITE" id="PS51671">
    <property type="entry name" value="ACT"/>
    <property type="match status" value="1"/>
</dbReference>
<sequence length="500" mass="55890">MFKFSIFLYSIERIIYLKKREFLAINLPEKKKGLMVMKFGGSCLQDAPSFTQTKKIIENHLGEHKLIIVASAINGITDKLIKFYKTSSREDPENENIVNDIKNIHINLIDKLLSSNSREYQKSIKFLRKNIDELTQLGRVIQLIRPSPDIKDLMISYGEKLSTFILTQYLNSVGIESQFVSSTDLIITDDNFGNALPLLEDTENLTSKNLLPLLKSEPNLTICVTGFYASTKLDKKITTLGRGGTDLTAAILAYALRNSFNCRVIYWKDVKGLLNADPRVANKTSLLKQISYIEAKELAFFGTKILHPLCLDINEKGNIPSEIRSFNEPDSEEFTTITKEIIQDEKVIKAITSIYKLSMVTIIGDTMVPLPGTASKLFSLLGDNNVNLVFISQSSSENNITFGIDFEDSKKVSFLLRNSDLFGKNWFRIKINNDISLVAVIGAGILYATGIAGKVFTSLGNNKINILAIAQGSSELNFTAIIERKDCKKAVNVLYDAFIG</sequence>
<dbReference type="InterPro" id="IPR036393">
    <property type="entry name" value="AceGlu_kinase-like_sf"/>
</dbReference>
<dbReference type="NCBIfam" id="TIGR00657">
    <property type="entry name" value="asp_kinases"/>
    <property type="match status" value="1"/>
</dbReference>
<evidence type="ECO:0000256" key="2">
    <source>
        <dbReference type="ARBA" id="ARBA00013059"/>
    </source>
</evidence>
<dbReference type="InterPro" id="IPR002912">
    <property type="entry name" value="ACT_dom"/>
</dbReference>
<evidence type="ECO:0000256" key="6">
    <source>
        <dbReference type="ARBA" id="ARBA00022840"/>
    </source>
</evidence>
<dbReference type="PANTHER" id="PTHR21499:SF59">
    <property type="entry name" value="ASPARTOKINASE"/>
    <property type="match status" value="1"/>
</dbReference>
<dbReference type="PIRSF" id="PIRSF000726">
    <property type="entry name" value="Asp_kin"/>
    <property type="match status" value="1"/>
</dbReference>
<keyword evidence="5" id="KW-0418">Kinase</keyword>
<dbReference type="GO" id="GO:0005524">
    <property type="term" value="F:ATP binding"/>
    <property type="evidence" value="ECO:0007669"/>
    <property type="project" value="UniProtKB-KW"/>
</dbReference>
<keyword evidence="4" id="KW-0547">Nucleotide-binding</keyword>
<dbReference type="GO" id="GO:0009090">
    <property type="term" value="P:homoserine biosynthetic process"/>
    <property type="evidence" value="ECO:0007669"/>
    <property type="project" value="TreeGrafter"/>
</dbReference>
<reference evidence="9" key="1">
    <citation type="journal article" date="2015" name="Nature">
        <title>Complex archaea that bridge the gap between prokaryotes and eukaryotes.</title>
        <authorList>
            <person name="Spang A."/>
            <person name="Saw J.H."/>
            <person name="Jorgensen S.L."/>
            <person name="Zaremba-Niedzwiedzka K."/>
            <person name="Martijn J."/>
            <person name="Lind A.E."/>
            <person name="van Eijk R."/>
            <person name="Schleper C."/>
            <person name="Guy L."/>
            <person name="Ettema T.J."/>
        </authorList>
    </citation>
    <scope>NUCLEOTIDE SEQUENCE</scope>
</reference>
<dbReference type="AlphaFoldDB" id="A0A0F9PYS0"/>
<keyword evidence="3" id="KW-0808">Transferase</keyword>
<name>A0A0F9PYS0_9ZZZZ</name>
<dbReference type="InterPro" id="IPR054352">
    <property type="entry name" value="ACT_Aspartokinase"/>
</dbReference>
<evidence type="ECO:0000256" key="1">
    <source>
        <dbReference type="ARBA" id="ARBA00010122"/>
    </source>
</evidence>
<dbReference type="GO" id="GO:0004072">
    <property type="term" value="F:aspartate kinase activity"/>
    <property type="evidence" value="ECO:0007669"/>
    <property type="project" value="UniProtKB-EC"/>
</dbReference>
<protein>
    <recommendedName>
        <fullName evidence="2">aspartate kinase</fullName>
        <ecNumber evidence="2">2.7.2.4</ecNumber>
    </recommendedName>
</protein>
<evidence type="ECO:0000256" key="7">
    <source>
        <dbReference type="ARBA" id="ARBA00047872"/>
    </source>
</evidence>
<dbReference type="GO" id="GO:0005829">
    <property type="term" value="C:cytosol"/>
    <property type="evidence" value="ECO:0007669"/>
    <property type="project" value="TreeGrafter"/>
</dbReference>
<proteinExistence type="inferred from homology"/>
<feature type="domain" description="ACT" evidence="8">
    <location>
        <begin position="362"/>
        <end position="436"/>
    </location>
</feature>
<comment type="catalytic activity">
    <reaction evidence="7">
        <text>L-aspartate + ATP = 4-phospho-L-aspartate + ADP</text>
        <dbReference type="Rhea" id="RHEA:23776"/>
        <dbReference type="ChEBI" id="CHEBI:29991"/>
        <dbReference type="ChEBI" id="CHEBI:30616"/>
        <dbReference type="ChEBI" id="CHEBI:57535"/>
        <dbReference type="ChEBI" id="CHEBI:456216"/>
        <dbReference type="EC" id="2.7.2.4"/>
    </reaction>
</comment>
<dbReference type="CDD" id="cd04892">
    <property type="entry name" value="ACT_AK-like_2"/>
    <property type="match status" value="1"/>
</dbReference>
<dbReference type="InterPro" id="IPR001341">
    <property type="entry name" value="Asp_kinase"/>
</dbReference>
<dbReference type="InterPro" id="IPR018042">
    <property type="entry name" value="Aspartate_kinase_CS"/>
</dbReference>
<dbReference type="PANTHER" id="PTHR21499">
    <property type="entry name" value="ASPARTATE KINASE"/>
    <property type="match status" value="1"/>
</dbReference>
<dbReference type="Gene3D" id="3.30.70.260">
    <property type="match status" value="1"/>
</dbReference>
<dbReference type="SUPFAM" id="SSF53633">
    <property type="entry name" value="Carbamate kinase-like"/>
    <property type="match status" value="1"/>
</dbReference>
<dbReference type="Pfam" id="PF22468">
    <property type="entry name" value="ACT_9"/>
    <property type="match status" value="2"/>
</dbReference>
<comment type="similarity">
    <text evidence="1">Belongs to the aspartokinase family.</text>
</comment>
<dbReference type="Pfam" id="PF00696">
    <property type="entry name" value="AA_kinase"/>
    <property type="match status" value="1"/>
</dbReference>
<dbReference type="EMBL" id="LAZR01005642">
    <property type="protein sequence ID" value="KKM98277.1"/>
    <property type="molecule type" value="Genomic_DNA"/>
</dbReference>
<keyword evidence="6" id="KW-0067">ATP-binding</keyword>
<evidence type="ECO:0000259" key="8">
    <source>
        <dbReference type="PROSITE" id="PS51671"/>
    </source>
</evidence>
<dbReference type="PROSITE" id="PS00324">
    <property type="entry name" value="ASPARTOKINASE"/>
    <property type="match status" value="1"/>
</dbReference>
<organism evidence="9">
    <name type="scientific">marine sediment metagenome</name>
    <dbReference type="NCBI Taxonomy" id="412755"/>
    <lineage>
        <taxon>unclassified sequences</taxon>
        <taxon>metagenomes</taxon>
        <taxon>ecological metagenomes</taxon>
    </lineage>
</organism>
<dbReference type="Gene3D" id="1.20.120.1320">
    <property type="entry name" value="Aspartokinase, catalytic domain"/>
    <property type="match status" value="1"/>
</dbReference>
<dbReference type="InterPro" id="IPR042199">
    <property type="entry name" value="AsparK_Bifunc_asparK/hSer_DH"/>
</dbReference>
<dbReference type="EC" id="2.7.2.4" evidence="2"/>